<organism evidence="2 3">
    <name type="scientific">Termititenax aidoneus</name>
    <dbReference type="NCBI Taxonomy" id="2218524"/>
    <lineage>
        <taxon>Bacteria</taxon>
        <taxon>Bacillati</taxon>
        <taxon>Candidatus Margulisiibacteriota</taxon>
        <taxon>Candidatus Termititenacia</taxon>
        <taxon>Candidatus Termititenacales</taxon>
        <taxon>Candidatus Termititenacaceae</taxon>
        <taxon>Candidatus Termititenax</taxon>
    </lineage>
</organism>
<evidence type="ECO:0000259" key="1">
    <source>
        <dbReference type="PROSITE" id="PS50910"/>
    </source>
</evidence>
<accession>A0A388TAL0</accession>
<dbReference type="EMBL" id="BGZN01000019">
    <property type="protein sequence ID" value="GBR73760.1"/>
    <property type="molecule type" value="Genomic_DNA"/>
</dbReference>
<feature type="domain" description="HEPN" evidence="1">
    <location>
        <begin position="10"/>
        <end position="120"/>
    </location>
</feature>
<evidence type="ECO:0000313" key="3">
    <source>
        <dbReference type="Proteomes" id="UP000269352"/>
    </source>
</evidence>
<comment type="caution">
    <text evidence="2">The sequence shown here is derived from an EMBL/GenBank/DDBJ whole genome shotgun (WGS) entry which is preliminary data.</text>
</comment>
<dbReference type="AlphaFoldDB" id="A0A388TAL0"/>
<name>A0A388TAL0_TERA1</name>
<reference evidence="2 3" key="1">
    <citation type="journal article" date="2019" name="ISME J.">
        <title>Genome analyses of uncultured TG2/ZB3 bacteria in 'Margulisbacteria' specifically attached to ectosymbiotic spirochetes of protists in the termite gut.</title>
        <authorList>
            <person name="Utami Y.D."/>
            <person name="Kuwahara H."/>
            <person name="Igai K."/>
            <person name="Murakami T."/>
            <person name="Sugaya K."/>
            <person name="Morikawa T."/>
            <person name="Nagura Y."/>
            <person name="Yuki M."/>
            <person name="Deevong P."/>
            <person name="Inoue T."/>
            <person name="Kihara K."/>
            <person name="Lo N."/>
            <person name="Yamada A."/>
            <person name="Ohkuma M."/>
            <person name="Hongoh Y."/>
        </authorList>
    </citation>
    <scope>NUCLEOTIDE SEQUENCE [LARGE SCALE GENOMIC DNA]</scope>
    <source>
        <strain evidence="2">NkOx7-01</strain>
    </source>
</reference>
<sequence>MKRQVEDWLFLAQKDIDTVEIILKESHLTNIVAFHCQQAIEKYFKAYLLHHDKPLLKIHDLIKLYGMVKEIKDWNINEELLAVVNEAYTETRYPGELGLISTGMPTERQAIDFFDLAKKIEAKARKEIEIM</sequence>
<protein>
    <submittedName>
        <fullName evidence="2">HEPN domain-containing protein</fullName>
    </submittedName>
</protein>
<dbReference type="Proteomes" id="UP000269352">
    <property type="component" value="Unassembled WGS sequence"/>
</dbReference>
<keyword evidence="3" id="KW-1185">Reference proteome</keyword>
<dbReference type="SUPFAM" id="SSF81593">
    <property type="entry name" value="Nucleotidyltransferase substrate binding subunit/domain"/>
    <property type="match status" value="1"/>
</dbReference>
<dbReference type="SMART" id="SM00748">
    <property type="entry name" value="HEPN"/>
    <property type="match status" value="1"/>
</dbReference>
<proteinExistence type="predicted"/>
<dbReference type="Gene3D" id="1.20.120.330">
    <property type="entry name" value="Nucleotidyltransferases domain 2"/>
    <property type="match status" value="1"/>
</dbReference>
<dbReference type="PROSITE" id="PS50910">
    <property type="entry name" value="HEPN"/>
    <property type="match status" value="1"/>
</dbReference>
<dbReference type="InterPro" id="IPR007842">
    <property type="entry name" value="HEPN_dom"/>
</dbReference>
<evidence type="ECO:0000313" key="2">
    <source>
        <dbReference type="EMBL" id="GBR73760.1"/>
    </source>
</evidence>
<dbReference type="Pfam" id="PF05168">
    <property type="entry name" value="HEPN"/>
    <property type="match status" value="1"/>
</dbReference>
<gene>
    <name evidence="2" type="ORF">NO1_1063</name>
</gene>